<dbReference type="CDD" id="cd20071">
    <property type="entry name" value="SET_SMYD"/>
    <property type="match status" value="1"/>
</dbReference>
<dbReference type="PROSITE" id="PS50280">
    <property type="entry name" value="SET"/>
    <property type="match status" value="1"/>
</dbReference>
<name>A0AAI8Z504_9PEZI</name>
<dbReference type="Gene3D" id="2.170.270.10">
    <property type="entry name" value="SET domain"/>
    <property type="match status" value="1"/>
</dbReference>
<evidence type="ECO:0000313" key="3">
    <source>
        <dbReference type="Proteomes" id="UP001296104"/>
    </source>
</evidence>
<evidence type="ECO:0000313" key="2">
    <source>
        <dbReference type="EMBL" id="CAK4032569.1"/>
    </source>
</evidence>
<dbReference type="AlphaFoldDB" id="A0AAI8Z504"/>
<organism evidence="2 3">
    <name type="scientific">Lecanosticta acicola</name>
    <dbReference type="NCBI Taxonomy" id="111012"/>
    <lineage>
        <taxon>Eukaryota</taxon>
        <taxon>Fungi</taxon>
        <taxon>Dikarya</taxon>
        <taxon>Ascomycota</taxon>
        <taxon>Pezizomycotina</taxon>
        <taxon>Dothideomycetes</taxon>
        <taxon>Dothideomycetidae</taxon>
        <taxon>Mycosphaerellales</taxon>
        <taxon>Mycosphaerellaceae</taxon>
        <taxon>Lecanosticta</taxon>
    </lineage>
</organism>
<protein>
    <submittedName>
        <fullName evidence="2">SET domain-containing</fullName>
    </submittedName>
</protein>
<dbReference type="PANTHER" id="PTHR47332">
    <property type="entry name" value="SET DOMAIN-CONTAINING PROTEIN 5"/>
    <property type="match status" value="1"/>
</dbReference>
<dbReference type="Proteomes" id="UP001296104">
    <property type="component" value="Unassembled WGS sequence"/>
</dbReference>
<keyword evidence="3" id="KW-1185">Reference proteome</keyword>
<dbReference type="Pfam" id="PF00856">
    <property type="entry name" value="SET"/>
    <property type="match status" value="1"/>
</dbReference>
<sequence length="365" mass="40596">MTSRCQSFAARQWLSARPVASTLLLGTPSVEARDAGEGRGLGLFATQPIAAFSQILCDTPLILMKPNDDLPELYKQFANLPKEDQERYLSLSQHADLSRDALLKDKLLQRGFGTEGLEEMANVAGIMQTNAFNVDLHDGQGPRHRALFPSIARINHSCAPNAHVCFYPPNGGESRGRMTVHALNKLESGAEILISYFNILLPRSERQAKTQKWGFTCLCTVCADTDGAETQREAIRTFNADQSRLVQRTKIMMKEVNAIMEKGESLADLLKDQTELYPALPDIFEHLGMLQAKGPVVQKRHRGRDKLLALLEQAVIWEARITGVSSPATRRRLRQMAQFEAEGDNQKAAHIAIDGTGNYVVQWND</sequence>
<dbReference type="PANTHER" id="PTHR47332:SF4">
    <property type="entry name" value="SET DOMAIN-CONTAINING PROTEIN 5"/>
    <property type="match status" value="1"/>
</dbReference>
<dbReference type="EMBL" id="CAVMBE010000066">
    <property type="protein sequence ID" value="CAK4032569.1"/>
    <property type="molecule type" value="Genomic_DNA"/>
</dbReference>
<dbReference type="SUPFAM" id="SSF82199">
    <property type="entry name" value="SET domain"/>
    <property type="match status" value="1"/>
</dbReference>
<proteinExistence type="predicted"/>
<evidence type="ECO:0000259" key="1">
    <source>
        <dbReference type="PROSITE" id="PS50280"/>
    </source>
</evidence>
<comment type="caution">
    <text evidence="2">The sequence shown here is derived from an EMBL/GenBank/DDBJ whole genome shotgun (WGS) entry which is preliminary data.</text>
</comment>
<dbReference type="SMART" id="SM00317">
    <property type="entry name" value="SET"/>
    <property type="match status" value="1"/>
</dbReference>
<feature type="domain" description="SET" evidence="1">
    <location>
        <begin position="28"/>
        <end position="197"/>
    </location>
</feature>
<dbReference type="InterPro" id="IPR046341">
    <property type="entry name" value="SET_dom_sf"/>
</dbReference>
<dbReference type="InterPro" id="IPR053185">
    <property type="entry name" value="SET_domain_protein"/>
</dbReference>
<dbReference type="InterPro" id="IPR001214">
    <property type="entry name" value="SET_dom"/>
</dbReference>
<accession>A0AAI8Z504</accession>
<reference evidence="2" key="1">
    <citation type="submission" date="2023-11" db="EMBL/GenBank/DDBJ databases">
        <authorList>
            <person name="Alioto T."/>
            <person name="Alioto T."/>
            <person name="Gomez Garrido J."/>
        </authorList>
    </citation>
    <scope>NUCLEOTIDE SEQUENCE</scope>
</reference>
<gene>
    <name evidence="2" type="ORF">LECACI_7A007727</name>
</gene>